<dbReference type="OrthoDB" id="9794178at2"/>
<dbReference type="RefSeq" id="WP_108915594.1">
    <property type="nucleotide sequence ID" value="NZ_BGJY01000001.1"/>
</dbReference>
<gene>
    <name evidence="4" type="ORF">C5689_00700</name>
</gene>
<dbReference type="PANTHER" id="PTHR35303">
    <property type="entry name" value="OS02G0197800 PROTEIN"/>
    <property type="match status" value="1"/>
</dbReference>
<comment type="caution">
    <text evidence="4">The sequence shown here is derived from an EMBL/GenBank/DDBJ whole genome shotgun (WGS) entry which is preliminary data.</text>
</comment>
<keyword evidence="2" id="KW-0408">Iron</keyword>
<evidence type="ECO:0000256" key="2">
    <source>
        <dbReference type="ARBA" id="ARBA00023004"/>
    </source>
</evidence>
<sequence length="125" mass="13853">MADADIWPSEIRLMEEGRKLKVSFEDGASYDLSAEHLRVRSPSAEVQGHSPEERKTVGGKRNVAIIGVEPVGHYAVRLDFDDLHNTGIYTWGYLHELGAGGAADFAAYEQELAEKGLDRDRPGER</sequence>
<keyword evidence="5" id="KW-1185">Reference proteome</keyword>
<dbReference type="GO" id="GO:0046872">
    <property type="term" value="F:metal ion binding"/>
    <property type="evidence" value="ECO:0007669"/>
    <property type="project" value="UniProtKB-KW"/>
</dbReference>
<dbReference type="InterPro" id="IPR010376">
    <property type="entry name" value="GBBH-like_N"/>
</dbReference>
<dbReference type="InterPro" id="IPR038492">
    <property type="entry name" value="GBBH-like_N_sf"/>
</dbReference>
<evidence type="ECO:0000313" key="4">
    <source>
        <dbReference type="EMBL" id="PWB95669.1"/>
    </source>
</evidence>
<keyword evidence="1" id="KW-0479">Metal-binding</keyword>
<protein>
    <recommendedName>
        <fullName evidence="3">Gamma-butyrobetaine hydroxylase-like N-terminal domain-containing protein</fullName>
    </recommendedName>
</protein>
<dbReference type="Gene3D" id="3.30.2020.30">
    <property type="match status" value="1"/>
</dbReference>
<dbReference type="EMBL" id="PUIV01000001">
    <property type="protein sequence ID" value="PWB95669.1"/>
    <property type="molecule type" value="Genomic_DNA"/>
</dbReference>
<name>A0A2U1SVP1_METSR</name>
<accession>A0A2U1SVP1</accession>
<evidence type="ECO:0000259" key="3">
    <source>
        <dbReference type="Pfam" id="PF06155"/>
    </source>
</evidence>
<dbReference type="Pfam" id="PF06155">
    <property type="entry name" value="GBBH-like_N"/>
    <property type="match status" value="1"/>
</dbReference>
<dbReference type="AlphaFoldDB" id="A0A2U1SVP1"/>
<evidence type="ECO:0000313" key="5">
    <source>
        <dbReference type="Proteomes" id="UP000245137"/>
    </source>
</evidence>
<reference evidence="4 5" key="1">
    <citation type="journal article" date="2018" name="Appl. Microbiol. Biotechnol.">
        <title>Co-cultivation of the strictly anaerobic methanogen Methanosarcina barkeri with aerobic methanotrophs in an oxygen-limited membrane bioreactor.</title>
        <authorList>
            <person name="In 't Zandt M.H."/>
            <person name="van den Bosch T.J.M."/>
            <person name="Rijkers R."/>
            <person name="van Kessel M.A.H.J."/>
            <person name="Jetten M.S.M."/>
            <person name="Welte C.U."/>
        </authorList>
    </citation>
    <scope>NUCLEOTIDE SEQUENCE [LARGE SCALE GENOMIC DNA]</scope>
    <source>
        <strain evidence="4 5">DSM 17706</strain>
    </source>
</reference>
<proteinExistence type="predicted"/>
<dbReference type="PANTHER" id="PTHR35303:SF5">
    <property type="entry name" value="OS02G0197800 PROTEIN"/>
    <property type="match status" value="1"/>
</dbReference>
<dbReference type="Proteomes" id="UP000245137">
    <property type="component" value="Unassembled WGS sequence"/>
</dbReference>
<organism evidence="4 5">
    <name type="scientific">Methylosinus sporium</name>
    <dbReference type="NCBI Taxonomy" id="428"/>
    <lineage>
        <taxon>Bacteria</taxon>
        <taxon>Pseudomonadati</taxon>
        <taxon>Pseudomonadota</taxon>
        <taxon>Alphaproteobacteria</taxon>
        <taxon>Hyphomicrobiales</taxon>
        <taxon>Methylocystaceae</taxon>
        <taxon>Methylosinus</taxon>
    </lineage>
</organism>
<evidence type="ECO:0000256" key="1">
    <source>
        <dbReference type="ARBA" id="ARBA00022723"/>
    </source>
</evidence>
<feature type="domain" description="Gamma-butyrobetaine hydroxylase-like N-terminal" evidence="3">
    <location>
        <begin position="11"/>
        <end position="95"/>
    </location>
</feature>